<proteinExistence type="predicted"/>
<dbReference type="AlphaFoldDB" id="A0AAU9X1C1"/>
<evidence type="ECO:0000259" key="1">
    <source>
        <dbReference type="Pfam" id="PF12770"/>
    </source>
</evidence>
<dbReference type="SUPFAM" id="SSF48452">
    <property type="entry name" value="TPR-like"/>
    <property type="match status" value="1"/>
</dbReference>
<dbReference type="Gene3D" id="1.25.40.10">
    <property type="entry name" value="Tetratricopeptide repeat domain"/>
    <property type="match status" value="1"/>
</dbReference>
<comment type="caution">
    <text evidence="2">The sequence shown here is derived from an EMBL/GenBank/DDBJ whole genome shotgun (WGS) entry which is preliminary data.</text>
</comment>
<accession>A0AAU9X1C1</accession>
<sequence length="394" mass="45007">MEIGNREGEVSAYCILAGVRYLLHDYQMAKIYVKKQIFISTEIGYRMQQAETFLAKARILQHGKQNKAVECIEKALSITSAIGDIRGDFEALLHLSRIKMLQSKFQVAKSYLYECIAKYEKLRHSLHGNEQFQVSLLEHGGRFPYKMLSELLCYSTNPKEALYAEELTRARCLAESMALNFSAENHISSDPKSWFGIEEVLSKEDNCTILYISYYDRTVRLWVLKSNGDTLFRSSEEVDDKTLIAEKAFNLNSFFDQETTRRLNLCFKLIITPVADLLTEPEIVIVPERSLYRVPFAALRDQSDGRYISETQRIRIVPSLTTLKLIQDCPADFHSETGAVVVGDPKVGKVYYMGGERTFVPLHCARKEAEMIGELLGVQPLLGERAKKQEVLQR</sequence>
<dbReference type="Proteomes" id="UP001159428">
    <property type="component" value="Unassembled WGS sequence"/>
</dbReference>
<name>A0AAU9X1C1_9CNID</name>
<evidence type="ECO:0000313" key="2">
    <source>
        <dbReference type="EMBL" id="CAH3133450.1"/>
    </source>
</evidence>
<dbReference type="EMBL" id="CALNXJ010000027">
    <property type="protein sequence ID" value="CAH3133450.1"/>
    <property type="molecule type" value="Genomic_DNA"/>
</dbReference>
<feature type="domain" description="CHAT" evidence="1">
    <location>
        <begin position="267"/>
        <end position="393"/>
    </location>
</feature>
<organism evidence="2 3">
    <name type="scientific">Pocillopora meandrina</name>
    <dbReference type="NCBI Taxonomy" id="46732"/>
    <lineage>
        <taxon>Eukaryota</taxon>
        <taxon>Metazoa</taxon>
        <taxon>Cnidaria</taxon>
        <taxon>Anthozoa</taxon>
        <taxon>Hexacorallia</taxon>
        <taxon>Scleractinia</taxon>
        <taxon>Astrocoeniina</taxon>
        <taxon>Pocilloporidae</taxon>
        <taxon>Pocillopora</taxon>
    </lineage>
</organism>
<dbReference type="InterPro" id="IPR011990">
    <property type="entry name" value="TPR-like_helical_dom_sf"/>
</dbReference>
<protein>
    <recommendedName>
        <fullName evidence="1">CHAT domain-containing protein</fullName>
    </recommendedName>
</protein>
<dbReference type="InterPro" id="IPR024983">
    <property type="entry name" value="CHAT_dom"/>
</dbReference>
<keyword evidence="3" id="KW-1185">Reference proteome</keyword>
<dbReference type="Pfam" id="PF12770">
    <property type="entry name" value="CHAT"/>
    <property type="match status" value="1"/>
</dbReference>
<gene>
    <name evidence="2" type="ORF">PMEA_00015078</name>
</gene>
<evidence type="ECO:0000313" key="3">
    <source>
        <dbReference type="Proteomes" id="UP001159428"/>
    </source>
</evidence>
<reference evidence="2 3" key="1">
    <citation type="submission" date="2022-05" db="EMBL/GenBank/DDBJ databases">
        <authorList>
            <consortium name="Genoscope - CEA"/>
            <person name="William W."/>
        </authorList>
    </citation>
    <scope>NUCLEOTIDE SEQUENCE [LARGE SCALE GENOMIC DNA]</scope>
</reference>